<evidence type="ECO:0000256" key="1">
    <source>
        <dbReference type="SAM" id="Phobius"/>
    </source>
</evidence>
<evidence type="ECO:0000313" key="2">
    <source>
        <dbReference type="EMBL" id="PIU98728.1"/>
    </source>
</evidence>
<comment type="caution">
    <text evidence="2">The sequence shown here is derived from an EMBL/GenBank/DDBJ whole genome shotgun (WGS) entry which is preliminary data.</text>
</comment>
<proteinExistence type="predicted"/>
<sequence>MLISEANMDEEQKIISLPETIILMLYIVPLDIIGLILLFFGLDDFFILDILTFPVTQFYFRIKGVKSTYDLIAGILELIPYIGGLPIKTIGVAITIYMANHPKSAKIAQVATGKIISAKAGAAGVAGAAGAEKK</sequence>
<feature type="transmembrane region" description="Helical" evidence="1">
    <location>
        <begin position="21"/>
        <end position="42"/>
    </location>
</feature>
<evidence type="ECO:0000313" key="3">
    <source>
        <dbReference type="Proteomes" id="UP000231704"/>
    </source>
</evidence>
<dbReference type="Proteomes" id="UP000231704">
    <property type="component" value="Unassembled WGS sequence"/>
</dbReference>
<accession>A0A2M7B6J7</accession>
<keyword evidence="1" id="KW-0472">Membrane</keyword>
<gene>
    <name evidence="2" type="ORF">COS60_01510</name>
</gene>
<name>A0A2M7B6J7_9BACT</name>
<reference evidence="3" key="1">
    <citation type="submission" date="2017-09" db="EMBL/GenBank/DDBJ databases">
        <title>Depth-based differentiation of microbial function through sediment-hosted aquifers and enrichment of novel symbionts in the deep terrestrial subsurface.</title>
        <authorList>
            <person name="Probst A.J."/>
            <person name="Ladd B."/>
            <person name="Jarett J.K."/>
            <person name="Geller-Mcgrath D.E."/>
            <person name="Sieber C.M.K."/>
            <person name="Emerson J.B."/>
            <person name="Anantharaman K."/>
            <person name="Thomas B.C."/>
            <person name="Malmstrom R."/>
            <person name="Stieglmeier M."/>
            <person name="Klingl A."/>
            <person name="Woyke T."/>
            <person name="Ryan C.M."/>
            <person name="Banfield J.F."/>
        </authorList>
    </citation>
    <scope>NUCLEOTIDE SEQUENCE [LARGE SCALE GENOMIC DNA]</scope>
</reference>
<dbReference type="EMBL" id="PEVI01000037">
    <property type="protein sequence ID" value="PIU98728.1"/>
    <property type="molecule type" value="Genomic_DNA"/>
</dbReference>
<feature type="transmembrane region" description="Helical" evidence="1">
    <location>
        <begin position="78"/>
        <end position="99"/>
    </location>
</feature>
<dbReference type="AlphaFoldDB" id="A0A2M7B6J7"/>
<protein>
    <submittedName>
        <fullName evidence="2">Uncharacterized protein</fullName>
    </submittedName>
</protein>
<keyword evidence="1" id="KW-0812">Transmembrane</keyword>
<keyword evidence="1" id="KW-1133">Transmembrane helix</keyword>
<organism evidence="2 3">
    <name type="scientific">Candidatus Wolfebacteria bacterium CG03_land_8_20_14_0_80_39_317</name>
    <dbReference type="NCBI Taxonomy" id="1975068"/>
    <lineage>
        <taxon>Bacteria</taxon>
        <taxon>Candidatus Wolfeibacteriota</taxon>
    </lineage>
</organism>